<comment type="caution">
    <text evidence="1">The sequence shown here is derived from an EMBL/GenBank/DDBJ whole genome shotgun (WGS) entry which is preliminary data.</text>
</comment>
<organism evidence="1 2">
    <name type="scientific">Rhamnusium bicolor</name>
    <dbReference type="NCBI Taxonomy" id="1586634"/>
    <lineage>
        <taxon>Eukaryota</taxon>
        <taxon>Metazoa</taxon>
        <taxon>Ecdysozoa</taxon>
        <taxon>Arthropoda</taxon>
        <taxon>Hexapoda</taxon>
        <taxon>Insecta</taxon>
        <taxon>Pterygota</taxon>
        <taxon>Neoptera</taxon>
        <taxon>Endopterygota</taxon>
        <taxon>Coleoptera</taxon>
        <taxon>Polyphaga</taxon>
        <taxon>Cucujiformia</taxon>
        <taxon>Chrysomeloidea</taxon>
        <taxon>Cerambycidae</taxon>
        <taxon>Lepturinae</taxon>
        <taxon>Rhagiini</taxon>
        <taxon>Rhamnusium</taxon>
    </lineage>
</organism>
<reference evidence="1" key="1">
    <citation type="journal article" date="2023" name="Insect Mol. Biol.">
        <title>Genome sequencing provides insights into the evolution of gene families encoding plant cell wall-degrading enzymes in longhorned beetles.</title>
        <authorList>
            <person name="Shin N.R."/>
            <person name="Okamura Y."/>
            <person name="Kirsch R."/>
            <person name="Pauchet Y."/>
        </authorList>
    </citation>
    <scope>NUCLEOTIDE SEQUENCE</scope>
    <source>
        <strain evidence="1">RBIC_L_NR</strain>
    </source>
</reference>
<gene>
    <name evidence="1" type="ORF">NQ314_006613</name>
</gene>
<proteinExistence type="predicted"/>
<dbReference type="SUPFAM" id="SSF50630">
    <property type="entry name" value="Acid proteases"/>
    <property type="match status" value="1"/>
</dbReference>
<dbReference type="SUPFAM" id="SSF56672">
    <property type="entry name" value="DNA/RNA polymerases"/>
    <property type="match status" value="1"/>
</dbReference>
<dbReference type="AlphaFoldDB" id="A0AAV8YZH8"/>
<dbReference type="PANTHER" id="PTHR37984:SF13">
    <property type="entry name" value="RIBONUCLEASE H"/>
    <property type="match status" value="1"/>
</dbReference>
<evidence type="ECO:0000313" key="2">
    <source>
        <dbReference type="Proteomes" id="UP001162156"/>
    </source>
</evidence>
<dbReference type="Gene3D" id="2.40.70.10">
    <property type="entry name" value="Acid Proteases"/>
    <property type="match status" value="1"/>
</dbReference>
<accession>A0AAV8YZH8</accession>
<sequence>MIVGNFKVFHVRTDDYNPFTVVFKINNKPYNFIFDCGASISACCCDTYLKEFQNFRLIRCTTLLRDYNGDTFVPEGQFMADVEYNGRATQMEFFVVPNGGPNLVGRDWMQLFNVKTNLINNILVNSETDKLKNKYPLRFREEIGKFTYQERPVLFAYKKIIEDGLDKLEMEGIITPVDSSECVKLLVPVLKVNGSIRLYGDYKIAINKHLKYFNFPLPRIEEVFEKLSRGQHFSKTDLTVA</sequence>
<evidence type="ECO:0000313" key="1">
    <source>
        <dbReference type="EMBL" id="KAJ8957036.1"/>
    </source>
</evidence>
<protein>
    <recommendedName>
        <fullName evidence="3">Retropepsins domain-containing protein</fullName>
    </recommendedName>
</protein>
<dbReference type="Gene3D" id="3.30.70.270">
    <property type="match status" value="1"/>
</dbReference>
<dbReference type="PANTHER" id="PTHR37984">
    <property type="entry name" value="PROTEIN CBG26694"/>
    <property type="match status" value="1"/>
</dbReference>
<evidence type="ECO:0008006" key="3">
    <source>
        <dbReference type="Google" id="ProtNLM"/>
    </source>
</evidence>
<dbReference type="InterPro" id="IPR050951">
    <property type="entry name" value="Retrovirus_Pol_polyprotein"/>
</dbReference>
<dbReference type="Gene3D" id="3.10.10.10">
    <property type="entry name" value="HIV Type 1 Reverse Transcriptase, subunit A, domain 1"/>
    <property type="match status" value="1"/>
</dbReference>
<keyword evidence="2" id="KW-1185">Reference proteome</keyword>
<dbReference type="InterPro" id="IPR043502">
    <property type="entry name" value="DNA/RNA_pol_sf"/>
</dbReference>
<dbReference type="Proteomes" id="UP001162156">
    <property type="component" value="Unassembled WGS sequence"/>
</dbReference>
<dbReference type="EMBL" id="JANEYF010001800">
    <property type="protein sequence ID" value="KAJ8957036.1"/>
    <property type="molecule type" value="Genomic_DNA"/>
</dbReference>
<dbReference type="InterPro" id="IPR021109">
    <property type="entry name" value="Peptidase_aspartic_dom_sf"/>
</dbReference>
<dbReference type="InterPro" id="IPR043128">
    <property type="entry name" value="Rev_trsase/Diguanyl_cyclase"/>
</dbReference>
<name>A0AAV8YZH8_9CUCU</name>
<dbReference type="GO" id="GO:0071897">
    <property type="term" value="P:DNA biosynthetic process"/>
    <property type="evidence" value="ECO:0007669"/>
    <property type="project" value="UniProtKB-ARBA"/>
</dbReference>